<protein>
    <submittedName>
        <fullName evidence="8">Uncharacterized protein</fullName>
    </submittedName>
</protein>
<dbReference type="InterPro" id="IPR044991">
    <property type="entry name" value="TET_plant"/>
</dbReference>
<sequence>MFFLLVGLALFTAFAFVVTNEGAGRAVSGLRSIIGKTGNICKIASWIRITAKKWQGVTTCKFPMINITYYNLTSRYISSAVAIFIPTTGSNGTNTTSYHVTTQIAATVNLVAAPIPQLKASYDMSIDDNSIEAYQSPYRKYDNTDCITYENDPTTMCFMCNSCKVTCRLSYHKISDPVPDLSSWSGQLIYIVLVARAGVAQYIKKDWRLVAVINISVFVFIVVIYAIGCCARRNASRAQYTKV</sequence>
<dbReference type="Proteomes" id="UP001605036">
    <property type="component" value="Unassembled WGS sequence"/>
</dbReference>
<dbReference type="AlphaFoldDB" id="A0ABD1Y465"/>
<dbReference type="PANTHER" id="PTHR32191">
    <property type="entry name" value="TETRASPANIN-8-RELATED"/>
    <property type="match status" value="1"/>
</dbReference>
<evidence type="ECO:0000256" key="6">
    <source>
        <dbReference type="SAM" id="Phobius"/>
    </source>
</evidence>
<keyword evidence="7" id="KW-0732">Signal</keyword>
<reference evidence="8 9" key="1">
    <citation type="submission" date="2024-09" db="EMBL/GenBank/DDBJ databases">
        <title>Chromosome-scale assembly of Riccia fluitans.</title>
        <authorList>
            <person name="Paukszto L."/>
            <person name="Sawicki J."/>
            <person name="Karawczyk K."/>
            <person name="Piernik-Szablinska J."/>
            <person name="Szczecinska M."/>
            <person name="Mazdziarz M."/>
        </authorList>
    </citation>
    <scope>NUCLEOTIDE SEQUENCE [LARGE SCALE GENOMIC DNA]</scope>
    <source>
        <strain evidence="8">Rf_01</strain>
        <tissue evidence="8">Aerial parts of the thallus</tissue>
    </source>
</reference>
<evidence type="ECO:0000256" key="5">
    <source>
        <dbReference type="ARBA" id="ARBA00023136"/>
    </source>
</evidence>
<feature type="transmembrane region" description="Helical" evidence="6">
    <location>
        <begin position="209"/>
        <end position="228"/>
    </location>
</feature>
<comment type="caution">
    <text evidence="8">The sequence shown here is derived from an EMBL/GenBank/DDBJ whole genome shotgun (WGS) entry which is preliminary data.</text>
</comment>
<evidence type="ECO:0000313" key="9">
    <source>
        <dbReference type="Proteomes" id="UP001605036"/>
    </source>
</evidence>
<keyword evidence="3 6" id="KW-0812">Transmembrane</keyword>
<gene>
    <name evidence="8" type="ORF">R1flu_001673</name>
</gene>
<evidence type="ECO:0000313" key="8">
    <source>
        <dbReference type="EMBL" id="KAL2621468.1"/>
    </source>
</evidence>
<dbReference type="GO" id="GO:0016020">
    <property type="term" value="C:membrane"/>
    <property type="evidence" value="ECO:0007669"/>
    <property type="project" value="UniProtKB-SubCell"/>
</dbReference>
<accession>A0ABD1Y465</accession>
<feature type="signal peptide" evidence="7">
    <location>
        <begin position="1"/>
        <end position="19"/>
    </location>
</feature>
<keyword evidence="5 6" id="KW-0472">Membrane</keyword>
<dbReference type="EMBL" id="JBHFFA010000006">
    <property type="protein sequence ID" value="KAL2621468.1"/>
    <property type="molecule type" value="Genomic_DNA"/>
</dbReference>
<comment type="subcellular location">
    <subcellularLocation>
        <location evidence="1">Membrane</location>
    </subcellularLocation>
</comment>
<evidence type="ECO:0000256" key="1">
    <source>
        <dbReference type="ARBA" id="ARBA00004370"/>
    </source>
</evidence>
<evidence type="ECO:0000256" key="7">
    <source>
        <dbReference type="SAM" id="SignalP"/>
    </source>
</evidence>
<evidence type="ECO:0000256" key="2">
    <source>
        <dbReference type="ARBA" id="ARBA00006840"/>
    </source>
</evidence>
<organism evidence="8 9">
    <name type="scientific">Riccia fluitans</name>
    <dbReference type="NCBI Taxonomy" id="41844"/>
    <lineage>
        <taxon>Eukaryota</taxon>
        <taxon>Viridiplantae</taxon>
        <taxon>Streptophyta</taxon>
        <taxon>Embryophyta</taxon>
        <taxon>Marchantiophyta</taxon>
        <taxon>Marchantiopsida</taxon>
        <taxon>Marchantiidae</taxon>
        <taxon>Marchantiales</taxon>
        <taxon>Ricciaceae</taxon>
        <taxon>Riccia</taxon>
    </lineage>
</organism>
<feature type="chain" id="PRO_5044862929" evidence="7">
    <location>
        <begin position="20"/>
        <end position="243"/>
    </location>
</feature>
<evidence type="ECO:0000256" key="4">
    <source>
        <dbReference type="ARBA" id="ARBA00022989"/>
    </source>
</evidence>
<keyword evidence="4 6" id="KW-1133">Transmembrane helix</keyword>
<keyword evidence="9" id="KW-1185">Reference proteome</keyword>
<evidence type="ECO:0000256" key="3">
    <source>
        <dbReference type="ARBA" id="ARBA00022692"/>
    </source>
</evidence>
<comment type="similarity">
    <text evidence="2">Belongs to the tetraspanin (TM4SF) family.</text>
</comment>
<name>A0ABD1Y465_9MARC</name>
<proteinExistence type="inferred from homology"/>